<accession>A0A0R1ZJF3</accession>
<proteinExistence type="predicted"/>
<evidence type="ECO:0008006" key="4">
    <source>
        <dbReference type="Google" id="ProtNLM"/>
    </source>
</evidence>
<dbReference type="InterPro" id="IPR023130">
    <property type="entry name" value="Ta0600-like_sf"/>
</dbReference>
<dbReference type="AlphaFoldDB" id="A0A0R1ZJF3"/>
<evidence type="ECO:0000256" key="1">
    <source>
        <dbReference type="ARBA" id="ARBA00023025"/>
    </source>
</evidence>
<keyword evidence="3" id="KW-1185">Reference proteome</keyword>
<sequence>MGKISNQELFSLIDTAYNSLSESDQNSKLGQLILKAAQNLNHGMDAITCCIKLIHDFSTYILIDQHIKNIKFTPEVKHLYQVANQIAQKRIAENGFANLGNLFLR</sequence>
<gene>
    <name evidence="2" type="ORF">FC64_GL000230</name>
</gene>
<dbReference type="Pfam" id="PF08951">
    <property type="entry name" value="EntA_Immun"/>
    <property type="match status" value="1"/>
</dbReference>
<organism evidence="2 3">
    <name type="scientific">Ligilactobacillus araffinosus DSM 20653</name>
    <dbReference type="NCBI Taxonomy" id="1423820"/>
    <lineage>
        <taxon>Bacteria</taxon>
        <taxon>Bacillati</taxon>
        <taxon>Bacillota</taxon>
        <taxon>Bacilli</taxon>
        <taxon>Lactobacillales</taxon>
        <taxon>Lactobacillaceae</taxon>
        <taxon>Ligilactobacillus</taxon>
    </lineage>
</organism>
<keyword evidence="1" id="KW-0079">Bacteriocin immunity</keyword>
<comment type="caution">
    <text evidence="2">The sequence shown here is derived from an EMBL/GenBank/DDBJ whole genome shotgun (WGS) entry which is preliminary data.</text>
</comment>
<dbReference type="STRING" id="1423820.FC64_GL000230"/>
<dbReference type="Gene3D" id="1.20.1440.50">
    <property type="entry name" value="Ta0600-like"/>
    <property type="match status" value="1"/>
</dbReference>
<evidence type="ECO:0000313" key="3">
    <source>
        <dbReference type="Proteomes" id="UP000051291"/>
    </source>
</evidence>
<name>A0A0R1ZJF3_9LACO</name>
<dbReference type="RefSeq" id="WP_057906384.1">
    <property type="nucleotide sequence ID" value="NZ_AYYZ01000012.1"/>
</dbReference>
<dbReference type="SUPFAM" id="SSF109797">
    <property type="entry name" value="Bacteriocin immunity protein-like"/>
    <property type="match status" value="1"/>
</dbReference>
<dbReference type="GO" id="GO:0030153">
    <property type="term" value="P:bacteriocin immunity"/>
    <property type="evidence" value="ECO:0007669"/>
    <property type="project" value="UniProtKB-KW"/>
</dbReference>
<dbReference type="InterPro" id="IPR015046">
    <property type="entry name" value="LciA_Immunity-like"/>
</dbReference>
<dbReference type="Proteomes" id="UP000051291">
    <property type="component" value="Unassembled WGS sequence"/>
</dbReference>
<dbReference type="PATRIC" id="fig|1423820.4.peg.232"/>
<dbReference type="EMBL" id="AYYZ01000012">
    <property type="protein sequence ID" value="KRM52948.1"/>
    <property type="molecule type" value="Genomic_DNA"/>
</dbReference>
<evidence type="ECO:0000313" key="2">
    <source>
        <dbReference type="EMBL" id="KRM52948.1"/>
    </source>
</evidence>
<reference evidence="2 3" key="1">
    <citation type="journal article" date="2015" name="Genome Announc.">
        <title>Expanding the biotechnology potential of lactobacilli through comparative genomics of 213 strains and associated genera.</title>
        <authorList>
            <person name="Sun Z."/>
            <person name="Harris H.M."/>
            <person name="McCann A."/>
            <person name="Guo C."/>
            <person name="Argimon S."/>
            <person name="Zhang W."/>
            <person name="Yang X."/>
            <person name="Jeffery I.B."/>
            <person name="Cooney J.C."/>
            <person name="Kagawa T.F."/>
            <person name="Liu W."/>
            <person name="Song Y."/>
            <person name="Salvetti E."/>
            <person name="Wrobel A."/>
            <person name="Rasinkangas P."/>
            <person name="Parkhill J."/>
            <person name="Rea M.C."/>
            <person name="O'Sullivan O."/>
            <person name="Ritari J."/>
            <person name="Douillard F.P."/>
            <person name="Paul Ross R."/>
            <person name="Yang R."/>
            <person name="Briner A.E."/>
            <person name="Felis G.E."/>
            <person name="de Vos W.M."/>
            <person name="Barrangou R."/>
            <person name="Klaenhammer T.R."/>
            <person name="Caufield P.W."/>
            <person name="Cui Y."/>
            <person name="Zhang H."/>
            <person name="O'Toole P.W."/>
        </authorList>
    </citation>
    <scope>NUCLEOTIDE SEQUENCE [LARGE SCALE GENOMIC DNA]</scope>
    <source>
        <strain evidence="2 3">DSM 20653</strain>
    </source>
</reference>
<protein>
    <recommendedName>
        <fullName evidence="4">Bacteriocin immunity protein</fullName>
    </recommendedName>
</protein>